<dbReference type="SUPFAM" id="SSF51197">
    <property type="entry name" value="Clavaminate synthase-like"/>
    <property type="match status" value="1"/>
</dbReference>
<dbReference type="PANTHER" id="PTHR10696:SF56">
    <property type="entry name" value="TAUD_TFDA-LIKE DOMAIN-CONTAINING PROTEIN"/>
    <property type="match status" value="1"/>
</dbReference>
<dbReference type="Proteomes" id="UP000597444">
    <property type="component" value="Unassembled WGS sequence"/>
</dbReference>
<dbReference type="Gene3D" id="3.60.130.10">
    <property type="entry name" value="Clavaminate synthase-like"/>
    <property type="match status" value="1"/>
</dbReference>
<evidence type="ECO:0000259" key="4">
    <source>
        <dbReference type="Pfam" id="PF02668"/>
    </source>
</evidence>
<proteinExistence type="predicted"/>
<feature type="domain" description="TauD/TfdA-like" evidence="4">
    <location>
        <begin position="29"/>
        <end position="313"/>
    </location>
</feature>
<evidence type="ECO:0000313" key="5">
    <source>
        <dbReference type="EMBL" id="GHO90538.1"/>
    </source>
</evidence>
<gene>
    <name evidence="5" type="primary">ambD</name>
    <name evidence="5" type="ORF">KSF_005860</name>
</gene>
<dbReference type="InterPro" id="IPR003819">
    <property type="entry name" value="TauD/TfdA-like"/>
</dbReference>
<comment type="caution">
    <text evidence="5">The sequence shown here is derived from an EMBL/GenBank/DDBJ whole genome shotgun (WGS) entry which is preliminary data.</text>
</comment>
<dbReference type="AlphaFoldDB" id="A0A8J3IDG1"/>
<sequence length="334" mass="37392">MLSSSRAFPLNVDLQPGKPPILRAEAAGDPLNWVVKHREALRAVVIEYGSVLVRGLGLRKADETSTVFRRLANGLMNEREAFASRRIYSPGVYSSSAWPANQQMCMHHELSYSMEFPGLMLFACLSAPTSGGVTGVADASTVLNALPDEVVKRFVLEGWILTRNYNDEIGASYAQAFGTEDRNAVERYCRANAIEFEWQPDGGLRTRQRRRAIIRHPVTGQLCWFNQIAFLNEWTLAPEIREYLVDVYGEGGLPFNTRFGSGAPIGEDIVQLLNQVYEANTRREPWQIGDLMLVDNIRTAHSREAFEGPREILVGLADAVRPADWSPPQLRTAR</sequence>
<keyword evidence="2" id="KW-0560">Oxidoreductase</keyword>
<keyword evidence="6" id="KW-1185">Reference proteome</keyword>
<evidence type="ECO:0000256" key="1">
    <source>
        <dbReference type="ARBA" id="ARBA00001954"/>
    </source>
</evidence>
<organism evidence="5 6">
    <name type="scientific">Reticulibacter mediterranei</name>
    <dbReference type="NCBI Taxonomy" id="2778369"/>
    <lineage>
        <taxon>Bacteria</taxon>
        <taxon>Bacillati</taxon>
        <taxon>Chloroflexota</taxon>
        <taxon>Ktedonobacteria</taxon>
        <taxon>Ktedonobacterales</taxon>
        <taxon>Reticulibacteraceae</taxon>
        <taxon>Reticulibacter</taxon>
    </lineage>
</organism>
<name>A0A8J3IDG1_9CHLR</name>
<dbReference type="EMBL" id="BNJK01000001">
    <property type="protein sequence ID" value="GHO90538.1"/>
    <property type="molecule type" value="Genomic_DNA"/>
</dbReference>
<evidence type="ECO:0000313" key="6">
    <source>
        <dbReference type="Proteomes" id="UP000597444"/>
    </source>
</evidence>
<dbReference type="GO" id="GO:0016491">
    <property type="term" value="F:oxidoreductase activity"/>
    <property type="evidence" value="ECO:0007669"/>
    <property type="project" value="UniProtKB-KW"/>
</dbReference>
<accession>A0A8J3IDG1</accession>
<evidence type="ECO:0000256" key="3">
    <source>
        <dbReference type="ARBA" id="ARBA00023194"/>
    </source>
</evidence>
<evidence type="ECO:0000256" key="2">
    <source>
        <dbReference type="ARBA" id="ARBA00023002"/>
    </source>
</evidence>
<reference evidence="5" key="1">
    <citation type="submission" date="2020-10" db="EMBL/GenBank/DDBJ databases">
        <title>Taxonomic study of unclassified bacteria belonging to the class Ktedonobacteria.</title>
        <authorList>
            <person name="Yabe S."/>
            <person name="Wang C.M."/>
            <person name="Zheng Y."/>
            <person name="Sakai Y."/>
            <person name="Cavaletti L."/>
            <person name="Monciardini P."/>
            <person name="Donadio S."/>
        </authorList>
    </citation>
    <scope>NUCLEOTIDE SEQUENCE</scope>
    <source>
        <strain evidence="5">ID150040</strain>
    </source>
</reference>
<dbReference type="PANTHER" id="PTHR10696">
    <property type="entry name" value="GAMMA-BUTYROBETAINE HYDROXYLASE-RELATED"/>
    <property type="match status" value="1"/>
</dbReference>
<comment type="cofactor">
    <cofactor evidence="1">
        <name>Fe(2+)</name>
        <dbReference type="ChEBI" id="CHEBI:29033"/>
    </cofactor>
</comment>
<dbReference type="GO" id="GO:0017000">
    <property type="term" value="P:antibiotic biosynthetic process"/>
    <property type="evidence" value="ECO:0007669"/>
    <property type="project" value="UniProtKB-KW"/>
</dbReference>
<protein>
    <submittedName>
        <fullName evidence="5">Protein AmbD</fullName>
    </submittedName>
</protein>
<dbReference type="Pfam" id="PF02668">
    <property type="entry name" value="TauD"/>
    <property type="match status" value="1"/>
</dbReference>
<keyword evidence="3" id="KW-0045">Antibiotic biosynthesis</keyword>
<dbReference type="InterPro" id="IPR050411">
    <property type="entry name" value="AlphaKG_dependent_hydroxylases"/>
</dbReference>
<dbReference type="InterPro" id="IPR042098">
    <property type="entry name" value="TauD-like_sf"/>
</dbReference>
<dbReference type="RefSeq" id="WP_220201492.1">
    <property type="nucleotide sequence ID" value="NZ_BNJK01000001.1"/>
</dbReference>